<keyword evidence="6" id="KW-1185">Reference proteome</keyword>
<dbReference type="GO" id="GO:0000398">
    <property type="term" value="P:mRNA splicing, via spliceosome"/>
    <property type="evidence" value="ECO:0007669"/>
    <property type="project" value="TreeGrafter"/>
</dbReference>
<evidence type="ECO:0000256" key="1">
    <source>
        <dbReference type="ARBA" id="ARBA00022574"/>
    </source>
</evidence>
<evidence type="ECO:0000313" key="6">
    <source>
        <dbReference type="Proteomes" id="UP000050795"/>
    </source>
</evidence>
<dbReference type="PANTHER" id="PTHR19846">
    <property type="entry name" value="WD40 REPEAT PROTEIN"/>
    <property type="match status" value="1"/>
</dbReference>
<dbReference type="FunFam" id="2.130.10.10:FF:000443">
    <property type="entry name" value="U4/U6 small nuclear ribonucleoprotein Prp4"/>
    <property type="match status" value="1"/>
</dbReference>
<dbReference type="InterPro" id="IPR014906">
    <property type="entry name" value="PRP4-like"/>
</dbReference>
<name>A0AA85KB92_TRIRE</name>
<dbReference type="Pfam" id="PF08799">
    <property type="entry name" value="PRP4"/>
    <property type="match status" value="1"/>
</dbReference>
<feature type="repeat" description="WD" evidence="3">
    <location>
        <begin position="898"/>
        <end position="925"/>
    </location>
</feature>
<feature type="repeat" description="WD" evidence="3">
    <location>
        <begin position="933"/>
        <end position="974"/>
    </location>
</feature>
<feature type="compositionally biased region" description="Low complexity" evidence="4">
    <location>
        <begin position="703"/>
        <end position="716"/>
    </location>
</feature>
<dbReference type="Proteomes" id="UP000050795">
    <property type="component" value="Unassembled WGS sequence"/>
</dbReference>
<dbReference type="SMART" id="SM00500">
    <property type="entry name" value="SFM"/>
    <property type="match status" value="1"/>
</dbReference>
<feature type="domain" description="Pre-mRNA processing factor 4 (PRP4)-like" evidence="5">
    <location>
        <begin position="654"/>
        <end position="706"/>
    </location>
</feature>
<dbReference type="InterPro" id="IPR039587">
    <property type="entry name" value="TMEM248/TMEM219_dom"/>
</dbReference>
<dbReference type="InterPro" id="IPR036285">
    <property type="entry name" value="PRP4-like_sf"/>
</dbReference>
<dbReference type="CDD" id="cd09076">
    <property type="entry name" value="L1-EN"/>
    <property type="match status" value="1"/>
</dbReference>
<dbReference type="AlphaFoldDB" id="A0AA85KB92"/>
<dbReference type="SUPFAM" id="SSF56219">
    <property type="entry name" value="DNase I-like"/>
    <property type="match status" value="1"/>
</dbReference>
<dbReference type="WBParaSite" id="TREG1_76590.1">
    <property type="protein sequence ID" value="TREG1_76590.1"/>
    <property type="gene ID" value="TREG1_76590"/>
</dbReference>
<feature type="region of interest" description="Disordered" evidence="4">
    <location>
        <begin position="690"/>
        <end position="726"/>
    </location>
</feature>
<dbReference type="SUPFAM" id="SSF50978">
    <property type="entry name" value="WD40 repeat-like"/>
    <property type="match status" value="1"/>
</dbReference>
<dbReference type="InterPro" id="IPR019775">
    <property type="entry name" value="WD40_repeat_CS"/>
</dbReference>
<proteinExistence type="predicted"/>
<dbReference type="InterPro" id="IPR001680">
    <property type="entry name" value="WD40_rpt"/>
</dbReference>
<sequence length="1098" mass="123180">MQSKSVLSCQGIPDIEVNQSPPPNDPDVEKHWNKLLLELSGLEFCFLNSSSSRLVAESYEGAHVLRGLDNDQRNTTIISHAVYLPLVIYPNAEFIYHVPYLLTAQMRGRHIGIQGQLALQRLNISFTIPSVQIGRDYKIAGSNFVPIHLKACVTFTATQDIFPQTLLPRTCKPNSMKDDVSARISLLEWTKRSDVFDSNRCYKRTRIQTEFYVNPHLLPRLKEVDIACLSEVRLPDHGSRRIAVPGTDSSFWLLHSGPQNNSGQHGVAFALSNKANNALISFEPVNSRVAVARFKGSPLDISVLAVYAPTLDSDESIKDEFYDNLQEAINKIPKRDVLIVAGDWNARTGPSDDATKHILGKHGLDQRCRNGDRLLSFSDYNRLYITNTRFQHPRKHLLTWYSNDGRTAHQIDYILVRSRWISSVEDCRSYRGAEAGNKGGSDHTLVRAKFKLRLTTRQKTRPPKRINVAPLQCSTRRQALSKQIQAELSTADEPTSTSSNTPETRWNHFKEVVSKASMTHLGTTSKKQKDWISEHTMLLSSQARDARLAKSPVYRSLRRKATQSARNDRNRYWSNVATNMEAATNVGDFGKLYRLLRQSSGKRLNSHAVLRTASGEIISDTNGLPIINEVDKNAQEALNQLELRKKARLIQVSTEDSEVRAYLRQLGEPVCLFGEDGADRRERLRMILAVSGGPAQRPPLPDTSTKSSTETSSSGTVVNRSGEKVSSEFVGDDTTVWYHQGPDSLAVARQWIAEFSLTRAKVRLDRARTYYANAPASQRKAKQQEYHKVLRNTNLLCSQVGDVRPLSMCRFSPDGKQLATASWSGLCRLWSMPDCNLVLNLRGHSAPACAIVWHPQAGLQAEQQLALASSAQDGSVKLWSLDSEEPLADIEGHAPHRVSRIAFHPSGRFLATTCFDHSWRLWDLDVCEEILHQEGHSKPVYDVVFHPDGSLALTTGLDGYARVWDLRTGRCIMFLEGHLEELLGADIADNGYHAATSSADNTVRIWDLRQQQAIYVIPAHTSVVSSVRFESRNSNYLVTSSFDKTAKLWGHPIWAPIKTLEGHNSKVVYADISPDNKYIATCSHDLTYKLWSRDATVF</sequence>
<evidence type="ECO:0000259" key="5">
    <source>
        <dbReference type="SMART" id="SM00500"/>
    </source>
</evidence>
<reference evidence="7" key="2">
    <citation type="submission" date="2023-11" db="UniProtKB">
        <authorList>
            <consortium name="WormBaseParasite"/>
        </authorList>
    </citation>
    <scope>IDENTIFICATION</scope>
</reference>
<feature type="compositionally biased region" description="Low complexity" evidence="4">
    <location>
        <begin position="493"/>
        <end position="503"/>
    </location>
</feature>
<dbReference type="GO" id="GO:0046540">
    <property type="term" value="C:U4/U6 x U5 tri-snRNP complex"/>
    <property type="evidence" value="ECO:0007669"/>
    <property type="project" value="TreeGrafter"/>
</dbReference>
<dbReference type="FunFam" id="2.130.10.10:FF:001211">
    <property type="entry name" value="CBN-PRP-4 protein"/>
    <property type="match status" value="1"/>
</dbReference>
<dbReference type="CDD" id="cd00200">
    <property type="entry name" value="WD40"/>
    <property type="match status" value="1"/>
</dbReference>
<dbReference type="Pfam" id="PF03372">
    <property type="entry name" value="Exo_endo_phos"/>
    <property type="match status" value="1"/>
</dbReference>
<dbReference type="InterPro" id="IPR015943">
    <property type="entry name" value="WD40/YVTN_repeat-like_dom_sf"/>
</dbReference>
<evidence type="ECO:0000313" key="7">
    <source>
        <dbReference type="WBParaSite" id="TREG1_76590.1"/>
    </source>
</evidence>
<dbReference type="InterPro" id="IPR036691">
    <property type="entry name" value="Endo/exonu/phosph_ase_sf"/>
</dbReference>
<feature type="repeat" description="WD" evidence="3">
    <location>
        <begin position="1060"/>
        <end position="1092"/>
    </location>
</feature>
<dbReference type="PROSITE" id="PS50082">
    <property type="entry name" value="WD_REPEATS_2"/>
    <property type="match status" value="6"/>
</dbReference>
<dbReference type="PRINTS" id="PR00320">
    <property type="entry name" value="GPROTEINBRPT"/>
</dbReference>
<organism evidence="6 7">
    <name type="scientific">Trichobilharzia regenti</name>
    <name type="common">Nasal bird schistosome</name>
    <dbReference type="NCBI Taxonomy" id="157069"/>
    <lineage>
        <taxon>Eukaryota</taxon>
        <taxon>Metazoa</taxon>
        <taxon>Spiralia</taxon>
        <taxon>Lophotrochozoa</taxon>
        <taxon>Platyhelminthes</taxon>
        <taxon>Trematoda</taxon>
        <taxon>Digenea</taxon>
        <taxon>Strigeidida</taxon>
        <taxon>Schistosomatoidea</taxon>
        <taxon>Schistosomatidae</taxon>
        <taxon>Trichobilharzia</taxon>
    </lineage>
</organism>
<keyword evidence="1 3" id="KW-0853">WD repeat</keyword>
<evidence type="ECO:0000256" key="3">
    <source>
        <dbReference type="PROSITE-ProRule" id="PRU00221"/>
    </source>
</evidence>
<feature type="repeat" description="WD" evidence="3">
    <location>
        <begin position="841"/>
        <end position="889"/>
    </location>
</feature>
<keyword evidence="2" id="KW-0677">Repeat</keyword>
<dbReference type="GO" id="GO:0003824">
    <property type="term" value="F:catalytic activity"/>
    <property type="evidence" value="ECO:0007669"/>
    <property type="project" value="InterPro"/>
</dbReference>
<dbReference type="Gene3D" id="3.60.10.10">
    <property type="entry name" value="Endonuclease/exonuclease/phosphatase"/>
    <property type="match status" value="1"/>
</dbReference>
<feature type="repeat" description="WD" evidence="3">
    <location>
        <begin position="1017"/>
        <end position="1049"/>
    </location>
</feature>
<dbReference type="GO" id="GO:0030621">
    <property type="term" value="F:U4 snRNA binding"/>
    <property type="evidence" value="ECO:0007669"/>
    <property type="project" value="TreeGrafter"/>
</dbReference>
<feature type="repeat" description="WD" evidence="3">
    <location>
        <begin position="975"/>
        <end position="1016"/>
    </location>
</feature>
<evidence type="ECO:0000256" key="4">
    <source>
        <dbReference type="SAM" id="MobiDB-lite"/>
    </source>
</evidence>
<dbReference type="GO" id="GO:0017070">
    <property type="term" value="F:U6 snRNA binding"/>
    <property type="evidence" value="ECO:0007669"/>
    <property type="project" value="TreeGrafter"/>
</dbReference>
<dbReference type="InterPro" id="IPR020472">
    <property type="entry name" value="WD40_PAC1"/>
</dbReference>
<dbReference type="Gene3D" id="2.130.10.10">
    <property type="entry name" value="YVTN repeat-like/Quinoprotein amine dehydrogenase"/>
    <property type="match status" value="2"/>
</dbReference>
<dbReference type="InterPro" id="IPR036322">
    <property type="entry name" value="WD40_repeat_dom_sf"/>
</dbReference>
<dbReference type="Pfam" id="PF14940">
    <property type="entry name" value="TMEM219"/>
    <property type="match status" value="1"/>
</dbReference>
<dbReference type="PANTHER" id="PTHR19846:SF0">
    <property type="entry name" value="PRE-MRNA PROCESSING FACTOR 4"/>
    <property type="match status" value="1"/>
</dbReference>
<dbReference type="InterPro" id="IPR005135">
    <property type="entry name" value="Endo/exonuclease/phosphatase"/>
</dbReference>
<dbReference type="SUPFAM" id="SSF158230">
    <property type="entry name" value="PRP4-like"/>
    <property type="match status" value="1"/>
</dbReference>
<dbReference type="PROSITE" id="PS00678">
    <property type="entry name" value="WD_REPEATS_1"/>
    <property type="match status" value="3"/>
</dbReference>
<dbReference type="Gene3D" id="4.10.280.110">
    <property type="entry name" value="Pre-mRNA processing factor 4 domain"/>
    <property type="match status" value="1"/>
</dbReference>
<evidence type="ECO:0000256" key="2">
    <source>
        <dbReference type="ARBA" id="ARBA00022737"/>
    </source>
</evidence>
<dbReference type="Pfam" id="PF00400">
    <property type="entry name" value="WD40"/>
    <property type="match status" value="7"/>
</dbReference>
<dbReference type="SMART" id="SM00320">
    <property type="entry name" value="WD40"/>
    <property type="match status" value="7"/>
</dbReference>
<accession>A0AA85KB92</accession>
<feature type="region of interest" description="Disordered" evidence="4">
    <location>
        <begin position="482"/>
        <end position="503"/>
    </location>
</feature>
<protein>
    <recommendedName>
        <fullName evidence="5">Pre-mRNA processing factor 4 (PRP4)-like domain-containing protein</fullName>
    </recommendedName>
</protein>
<reference evidence="6" key="1">
    <citation type="submission" date="2022-06" db="EMBL/GenBank/DDBJ databases">
        <authorList>
            <person name="Berger JAMES D."/>
            <person name="Berger JAMES D."/>
        </authorList>
    </citation>
    <scope>NUCLEOTIDE SEQUENCE [LARGE SCALE GENOMIC DNA]</scope>
</reference>
<dbReference type="PROSITE" id="PS50294">
    <property type="entry name" value="WD_REPEATS_REGION"/>
    <property type="match status" value="4"/>
</dbReference>